<reference evidence="2" key="1">
    <citation type="submission" date="2017-08" db="EMBL/GenBank/DDBJ databases">
        <authorList>
            <person name="Polle J.E."/>
            <person name="Barry K."/>
            <person name="Cushman J."/>
            <person name="Schmutz J."/>
            <person name="Tran D."/>
            <person name="Hathwaick L.T."/>
            <person name="Yim W.C."/>
            <person name="Jenkins J."/>
            <person name="Mckie-Krisberg Z.M."/>
            <person name="Prochnik S."/>
            <person name="Lindquist E."/>
            <person name="Dockter R.B."/>
            <person name="Adam C."/>
            <person name="Molina H."/>
            <person name="Bunkerborg J."/>
            <person name="Jin E."/>
            <person name="Buchheim M."/>
            <person name="Magnuson J."/>
        </authorList>
    </citation>
    <scope>NUCLEOTIDE SEQUENCE</scope>
    <source>
        <strain evidence="2">CCAP 19/18</strain>
    </source>
</reference>
<dbReference type="Pfam" id="PF04832">
    <property type="entry name" value="SOUL"/>
    <property type="match status" value="1"/>
</dbReference>
<comment type="caution">
    <text evidence="2">The sequence shown here is derived from an EMBL/GenBank/DDBJ whole genome shotgun (WGS) entry which is preliminary data.</text>
</comment>
<dbReference type="InterPro" id="IPR006917">
    <property type="entry name" value="SOUL_heme-bd"/>
</dbReference>
<dbReference type="InterPro" id="IPR011256">
    <property type="entry name" value="Reg_factor_effector_dom_sf"/>
</dbReference>
<name>A0ABQ7GBC2_DUNSA</name>
<gene>
    <name evidence="2" type="ORF">DUNSADRAFT_12402</name>
</gene>
<organism evidence="2 3">
    <name type="scientific">Dunaliella salina</name>
    <name type="common">Green alga</name>
    <name type="synonym">Protococcus salinus</name>
    <dbReference type="NCBI Taxonomy" id="3046"/>
    <lineage>
        <taxon>Eukaryota</taxon>
        <taxon>Viridiplantae</taxon>
        <taxon>Chlorophyta</taxon>
        <taxon>core chlorophytes</taxon>
        <taxon>Chlorophyceae</taxon>
        <taxon>CS clade</taxon>
        <taxon>Chlamydomonadales</taxon>
        <taxon>Dunaliellaceae</taxon>
        <taxon>Dunaliella</taxon>
    </lineage>
</organism>
<protein>
    <submittedName>
        <fullName evidence="2">SOUL hem-binding protein</fullName>
    </submittedName>
</protein>
<dbReference type="EMBL" id="MU069912">
    <property type="protein sequence ID" value="KAF5831915.1"/>
    <property type="molecule type" value="Genomic_DNA"/>
</dbReference>
<evidence type="ECO:0000313" key="2">
    <source>
        <dbReference type="EMBL" id="KAF5831915.1"/>
    </source>
</evidence>
<accession>A0ABQ7GBC2</accession>
<dbReference type="PANTHER" id="PTHR11220">
    <property type="entry name" value="HEME-BINDING PROTEIN-RELATED"/>
    <property type="match status" value="1"/>
</dbReference>
<dbReference type="Proteomes" id="UP000815325">
    <property type="component" value="Unassembled WGS sequence"/>
</dbReference>
<dbReference type="PANTHER" id="PTHR11220:SF58">
    <property type="entry name" value="SOUL HEME-BINDING FAMILY PROTEIN"/>
    <property type="match status" value="1"/>
</dbReference>
<sequence>MASILGYSAAPEPAYSVIQKFAEYEIRHYGPQLRAQVVMPGQMDNTKGNAFRALAGYIFGGNRKQGHESEAEKIAMTAPVAMNTTQSEKIQMTAPVAIQQPEGQPQQRETIMSFILPDKYTSTAELPVPKDSRVTLLGLPQRDMAVIGFSWGLTEQRFREHEQRLRLAAARDKVQLSTDPKDVELWGYNPPWTLPWCKRNEVAIPVVKQ</sequence>
<evidence type="ECO:0000313" key="3">
    <source>
        <dbReference type="Proteomes" id="UP000815325"/>
    </source>
</evidence>
<evidence type="ECO:0000256" key="1">
    <source>
        <dbReference type="ARBA" id="ARBA00009817"/>
    </source>
</evidence>
<keyword evidence="3" id="KW-1185">Reference proteome</keyword>
<dbReference type="Gene3D" id="3.20.80.10">
    <property type="entry name" value="Regulatory factor, effector binding domain"/>
    <property type="match status" value="2"/>
</dbReference>
<proteinExistence type="inferred from homology"/>
<dbReference type="SUPFAM" id="SSF55136">
    <property type="entry name" value="Probable bacterial effector-binding domain"/>
    <property type="match status" value="2"/>
</dbReference>
<comment type="similarity">
    <text evidence="1">Belongs to the HEBP family.</text>
</comment>